<dbReference type="STRING" id="158607.A0A2P5HZB9"/>
<dbReference type="GO" id="GO:0006633">
    <property type="term" value="P:fatty acid biosynthetic process"/>
    <property type="evidence" value="ECO:0007669"/>
    <property type="project" value="TreeGrafter"/>
</dbReference>
<dbReference type="SUPFAM" id="SSF53901">
    <property type="entry name" value="Thiolase-like"/>
    <property type="match status" value="1"/>
</dbReference>
<keyword evidence="1" id="KW-0596">Phosphopantetheine</keyword>
<comment type="caution">
    <text evidence="5">The sequence shown here is derived from an EMBL/GenBank/DDBJ whole genome shotgun (WGS) entry which is preliminary data.</text>
</comment>
<keyword evidence="2" id="KW-0597">Phosphoprotein</keyword>
<dbReference type="InParanoid" id="A0A2P5HZB9"/>
<keyword evidence="3" id="KW-0808">Transferase</keyword>
<evidence type="ECO:0000256" key="1">
    <source>
        <dbReference type="ARBA" id="ARBA00022450"/>
    </source>
</evidence>
<accession>A0A2P5HZB9</accession>
<dbReference type="PANTHER" id="PTHR43775:SF20">
    <property type="entry name" value="HYBRID PKS-NRPS SYNTHETASE APDA"/>
    <property type="match status" value="1"/>
</dbReference>
<dbReference type="Pfam" id="PF00109">
    <property type="entry name" value="ketoacyl-synt"/>
    <property type="match status" value="1"/>
</dbReference>
<dbReference type="InterPro" id="IPR020841">
    <property type="entry name" value="PKS_Beta-ketoAc_synthase_dom"/>
</dbReference>
<protein>
    <submittedName>
        <fullName evidence="5">Type I polyketide synthase AVES 4</fullName>
    </submittedName>
</protein>
<sequence length="130" mass="14578">MGCRLPGGLDSPSRLWEELKSPRELARRIPSDRWSVDKYYHPVGTHHGTTNVTELYFLDDDLSRFDAPFFSIGAAKAEAMDPQHRLLLEVVYEAIEAGGYSLDRVQGSDTAVYVGMMCTDYYAIALQEAS</sequence>
<evidence type="ECO:0000256" key="2">
    <source>
        <dbReference type="ARBA" id="ARBA00022553"/>
    </source>
</evidence>
<evidence type="ECO:0000313" key="5">
    <source>
        <dbReference type="EMBL" id="POS75593.1"/>
    </source>
</evidence>
<name>A0A2P5HZB9_DIAHE</name>
<dbReference type="GO" id="GO:0004312">
    <property type="term" value="F:fatty acid synthase activity"/>
    <property type="evidence" value="ECO:0007669"/>
    <property type="project" value="TreeGrafter"/>
</dbReference>
<dbReference type="PROSITE" id="PS52004">
    <property type="entry name" value="KS3_2"/>
    <property type="match status" value="1"/>
</dbReference>
<reference evidence="5" key="1">
    <citation type="submission" date="2017-09" db="EMBL/GenBank/DDBJ databases">
        <title>Polyketide synthases of a Diaporthe helianthi virulent isolate.</title>
        <authorList>
            <person name="Baroncelli R."/>
        </authorList>
    </citation>
    <scope>NUCLEOTIDE SEQUENCE [LARGE SCALE GENOMIC DNA]</scope>
    <source>
        <strain evidence="5">7/96</strain>
    </source>
</reference>
<dbReference type="InterPro" id="IPR016039">
    <property type="entry name" value="Thiolase-like"/>
</dbReference>
<gene>
    <name evidence="5" type="ORF">DHEL01_v206016</name>
</gene>
<dbReference type="PANTHER" id="PTHR43775">
    <property type="entry name" value="FATTY ACID SYNTHASE"/>
    <property type="match status" value="1"/>
</dbReference>
<evidence type="ECO:0000259" key="4">
    <source>
        <dbReference type="PROSITE" id="PS52004"/>
    </source>
</evidence>
<feature type="domain" description="Ketosynthase family 3 (KS3)" evidence="4">
    <location>
        <begin position="1"/>
        <end position="130"/>
    </location>
</feature>
<keyword evidence="6" id="KW-1185">Reference proteome</keyword>
<organism evidence="5 6">
    <name type="scientific">Diaporthe helianthi</name>
    <dbReference type="NCBI Taxonomy" id="158607"/>
    <lineage>
        <taxon>Eukaryota</taxon>
        <taxon>Fungi</taxon>
        <taxon>Dikarya</taxon>
        <taxon>Ascomycota</taxon>
        <taxon>Pezizomycotina</taxon>
        <taxon>Sordariomycetes</taxon>
        <taxon>Sordariomycetidae</taxon>
        <taxon>Diaporthales</taxon>
        <taxon>Diaporthaceae</taxon>
        <taxon>Diaporthe</taxon>
    </lineage>
</organism>
<dbReference type="InterPro" id="IPR014030">
    <property type="entry name" value="Ketoacyl_synth_N"/>
</dbReference>
<dbReference type="AlphaFoldDB" id="A0A2P5HZB9"/>
<evidence type="ECO:0000256" key="3">
    <source>
        <dbReference type="ARBA" id="ARBA00022679"/>
    </source>
</evidence>
<dbReference type="SMART" id="SM00825">
    <property type="entry name" value="PKS_KS"/>
    <property type="match status" value="1"/>
</dbReference>
<dbReference type="InterPro" id="IPR050091">
    <property type="entry name" value="PKS_NRPS_Biosynth_Enz"/>
</dbReference>
<dbReference type="Gene3D" id="3.40.47.10">
    <property type="match status" value="1"/>
</dbReference>
<dbReference type="GO" id="GO:0044550">
    <property type="term" value="P:secondary metabolite biosynthetic process"/>
    <property type="evidence" value="ECO:0007669"/>
    <property type="project" value="TreeGrafter"/>
</dbReference>
<dbReference type="OrthoDB" id="329835at2759"/>
<dbReference type="Proteomes" id="UP000094444">
    <property type="component" value="Unassembled WGS sequence"/>
</dbReference>
<evidence type="ECO:0000313" key="6">
    <source>
        <dbReference type="Proteomes" id="UP000094444"/>
    </source>
</evidence>
<dbReference type="EMBL" id="MAVT02000468">
    <property type="protein sequence ID" value="POS75593.1"/>
    <property type="molecule type" value="Genomic_DNA"/>
</dbReference>
<proteinExistence type="predicted"/>